<evidence type="ECO:0000256" key="3">
    <source>
        <dbReference type="ARBA" id="ARBA00023163"/>
    </source>
</evidence>
<dbReference type="EMBL" id="JAGPYQ010000001">
    <property type="protein sequence ID" value="MBQ0848874.1"/>
    <property type="molecule type" value="Genomic_DNA"/>
</dbReference>
<dbReference type="Pfam" id="PF14525">
    <property type="entry name" value="AraC_binding_2"/>
    <property type="match status" value="1"/>
</dbReference>
<reference evidence="5 6" key="1">
    <citation type="submission" date="2021-04" db="EMBL/GenBank/DDBJ databases">
        <authorList>
            <person name="Tang X."/>
            <person name="Zhou X."/>
            <person name="Chen X."/>
            <person name="Cernava T."/>
            <person name="Zhang C."/>
        </authorList>
    </citation>
    <scope>NUCLEOTIDE SEQUENCE [LARGE SCALE GENOMIC DNA]</scope>
    <source>
        <strain evidence="5 6">BH-SS-21</strain>
    </source>
</reference>
<keyword evidence="6" id="KW-1185">Reference proteome</keyword>
<accession>A0A940Y1D4</accession>
<sequence>MDQLTVERSRFVSRNAQENWEFLGRAYGTGIRVHGEVSVSPLNYDRIAAGPLAWDNVMLPGDWSIDIDAVQGLLVTMPTAGQWQMELGGHDVRLPGTGAALVTPGMPYQARLTHIAVDVLSVGPALFDAFMHDAHAPPRRTTFTGLTPARPSDARLWATTAAYVHTTLANADLSDLIICQLARLTVACALQVFPNEILPDPLSMDSNDATSDTLRRAMAFIDDNAYRDIGLAEIAASVPVTTRAVQYAFQRHANTTPLTYLRRVRLDGAHADLRAASPSTATVTDIAARWGFAHPGRFAAAYRSVYGTTPAATLHS</sequence>
<evidence type="ECO:0000256" key="1">
    <source>
        <dbReference type="ARBA" id="ARBA00023015"/>
    </source>
</evidence>
<evidence type="ECO:0000259" key="4">
    <source>
        <dbReference type="PROSITE" id="PS01124"/>
    </source>
</evidence>
<evidence type="ECO:0000313" key="6">
    <source>
        <dbReference type="Proteomes" id="UP000677413"/>
    </source>
</evidence>
<dbReference type="PANTHER" id="PTHR46796:SF12">
    <property type="entry name" value="HTH-TYPE DNA-BINDING TRANSCRIPTIONAL ACTIVATOR EUTR"/>
    <property type="match status" value="1"/>
</dbReference>
<keyword evidence="3" id="KW-0804">Transcription</keyword>
<dbReference type="InterPro" id="IPR018062">
    <property type="entry name" value="HTH_AraC-typ_CS"/>
</dbReference>
<dbReference type="InterPro" id="IPR035418">
    <property type="entry name" value="AraC-bd_2"/>
</dbReference>
<dbReference type="PROSITE" id="PS01124">
    <property type="entry name" value="HTH_ARAC_FAMILY_2"/>
    <property type="match status" value="1"/>
</dbReference>
<dbReference type="AlphaFoldDB" id="A0A940Y1D4"/>
<keyword evidence="2" id="KW-0238">DNA-binding</keyword>
<protein>
    <submittedName>
        <fullName evidence="5">AraC family transcriptional regulator</fullName>
    </submittedName>
</protein>
<dbReference type="InterPro" id="IPR050204">
    <property type="entry name" value="AraC_XylS_family_regulators"/>
</dbReference>
<name>A0A940Y1D4_9ACTN</name>
<gene>
    <name evidence="5" type="ORF">J8N05_11725</name>
</gene>
<keyword evidence="1" id="KW-0805">Transcription regulation</keyword>
<comment type="caution">
    <text evidence="5">The sequence shown here is derived from an EMBL/GenBank/DDBJ whole genome shotgun (WGS) entry which is preliminary data.</text>
</comment>
<dbReference type="InterPro" id="IPR009057">
    <property type="entry name" value="Homeodomain-like_sf"/>
</dbReference>
<dbReference type="RefSeq" id="WP_210882424.1">
    <property type="nucleotide sequence ID" value="NZ_JAGPYQ010000001.1"/>
</dbReference>
<feature type="domain" description="HTH araC/xylS-type" evidence="4">
    <location>
        <begin position="215"/>
        <end position="316"/>
    </location>
</feature>
<dbReference type="PANTHER" id="PTHR46796">
    <property type="entry name" value="HTH-TYPE TRANSCRIPTIONAL ACTIVATOR RHAS-RELATED"/>
    <property type="match status" value="1"/>
</dbReference>
<dbReference type="SUPFAM" id="SSF46689">
    <property type="entry name" value="Homeodomain-like"/>
    <property type="match status" value="2"/>
</dbReference>
<dbReference type="Proteomes" id="UP000677413">
    <property type="component" value="Unassembled WGS sequence"/>
</dbReference>
<dbReference type="InterPro" id="IPR018060">
    <property type="entry name" value="HTH_AraC"/>
</dbReference>
<organism evidence="5 6">
    <name type="scientific">Streptomyces liliiviolaceus</name>
    <dbReference type="NCBI Taxonomy" id="2823109"/>
    <lineage>
        <taxon>Bacteria</taxon>
        <taxon>Bacillati</taxon>
        <taxon>Actinomycetota</taxon>
        <taxon>Actinomycetes</taxon>
        <taxon>Kitasatosporales</taxon>
        <taxon>Streptomycetaceae</taxon>
        <taxon>Streptomyces</taxon>
    </lineage>
</organism>
<proteinExistence type="predicted"/>
<dbReference type="Gene3D" id="1.10.10.60">
    <property type="entry name" value="Homeodomain-like"/>
    <property type="match status" value="1"/>
</dbReference>
<dbReference type="PROSITE" id="PS00041">
    <property type="entry name" value="HTH_ARAC_FAMILY_1"/>
    <property type="match status" value="1"/>
</dbReference>
<evidence type="ECO:0000313" key="5">
    <source>
        <dbReference type="EMBL" id="MBQ0848874.1"/>
    </source>
</evidence>
<dbReference type="GO" id="GO:0043565">
    <property type="term" value="F:sequence-specific DNA binding"/>
    <property type="evidence" value="ECO:0007669"/>
    <property type="project" value="InterPro"/>
</dbReference>
<dbReference type="Pfam" id="PF12833">
    <property type="entry name" value="HTH_18"/>
    <property type="match status" value="1"/>
</dbReference>
<dbReference type="GO" id="GO:0003700">
    <property type="term" value="F:DNA-binding transcription factor activity"/>
    <property type="evidence" value="ECO:0007669"/>
    <property type="project" value="InterPro"/>
</dbReference>
<dbReference type="SMART" id="SM00342">
    <property type="entry name" value="HTH_ARAC"/>
    <property type="match status" value="1"/>
</dbReference>
<evidence type="ECO:0000256" key="2">
    <source>
        <dbReference type="ARBA" id="ARBA00023125"/>
    </source>
</evidence>